<protein>
    <submittedName>
        <fullName evidence="10">Thiamine transport system permease protein</fullName>
    </submittedName>
</protein>
<feature type="transmembrane region" description="Helical" evidence="8">
    <location>
        <begin position="199"/>
        <end position="223"/>
    </location>
</feature>
<feature type="transmembrane region" description="Helical" evidence="8">
    <location>
        <begin position="525"/>
        <end position="546"/>
    </location>
</feature>
<evidence type="ECO:0000313" key="11">
    <source>
        <dbReference type="Proteomes" id="UP000256388"/>
    </source>
</evidence>
<dbReference type="OrthoDB" id="9776648at2"/>
<evidence type="ECO:0000256" key="5">
    <source>
        <dbReference type="ARBA" id="ARBA00022692"/>
    </source>
</evidence>
<evidence type="ECO:0000256" key="3">
    <source>
        <dbReference type="ARBA" id="ARBA00022475"/>
    </source>
</evidence>
<comment type="subcellular location">
    <subcellularLocation>
        <location evidence="1">Cell inner membrane</location>
        <topology evidence="1">Multi-pass membrane protein</topology>
    </subcellularLocation>
    <subcellularLocation>
        <location evidence="8">Cell membrane</location>
        <topology evidence="8">Multi-pass membrane protein</topology>
    </subcellularLocation>
</comment>
<gene>
    <name evidence="10" type="ORF">DFR64_2308</name>
</gene>
<evidence type="ECO:0000313" key="10">
    <source>
        <dbReference type="EMBL" id="REG07104.1"/>
    </source>
</evidence>
<name>A0A347ZVS7_9CHLR</name>
<keyword evidence="6 8" id="KW-1133">Transmembrane helix</keyword>
<dbReference type="GO" id="GO:0005886">
    <property type="term" value="C:plasma membrane"/>
    <property type="evidence" value="ECO:0007669"/>
    <property type="project" value="UniProtKB-SubCell"/>
</dbReference>
<feature type="transmembrane region" description="Helical" evidence="8">
    <location>
        <begin position="135"/>
        <end position="153"/>
    </location>
</feature>
<keyword evidence="11" id="KW-1185">Reference proteome</keyword>
<feature type="transmembrane region" description="Helical" evidence="8">
    <location>
        <begin position="475"/>
        <end position="493"/>
    </location>
</feature>
<dbReference type="PROSITE" id="PS50928">
    <property type="entry name" value="ABC_TM1"/>
    <property type="match status" value="2"/>
</dbReference>
<evidence type="ECO:0000256" key="1">
    <source>
        <dbReference type="ARBA" id="ARBA00004429"/>
    </source>
</evidence>
<feature type="domain" description="ABC transmembrane type-1" evidence="9">
    <location>
        <begin position="354"/>
        <end position="546"/>
    </location>
</feature>
<feature type="transmembrane region" description="Helical" evidence="8">
    <location>
        <begin position="388"/>
        <end position="412"/>
    </location>
</feature>
<evidence type="ECO:0000259" key="9">
    <source>
        <dbReference type="PROSITE" id="PS50928"/>
    </source>
</evidence>
<feature type="transmembrane region" description="Helical" evidence="8">
    <location>
        <begin position="294"/>
        <end position="320"/>
    </location>
</feature>
<feature type="transmembrane region" description="Helical" evidence="8">
    <location>
        <begin position="424"/>
        <end position="442"/>
    </location>
</feature>
<feature type="domain" description="ABC transmembrane type-1" evidence="9">
    <location>
        <begin position="57"/>
        <end position="264"/>
    </location>
</feature>
<evidence type="ECO:0000256" key="6">
    <source>
        <dbReference type="ARBA" id="ARBA00022989"/>
    </source>
</evidence>
<dbReference type="GO" id="GO:0055085">
    <property type="term" value="P:transmembrane transport"/>
    <property type="evidence" value="ECO:0007669"/>
    <property type="project" value="InterPro"/>
</dbReference>
<dbReference type="Pfam" id="PF00528">
    <property type="entry name" value="BPD_transp_1"/>
    <property type="match status" value="2"/>
</dbReference>
<dbReference type="Gene3D" id="1.10.3720.10">
    <property type="entry name" value="MetI-like"/>
    <property type="match status" value="2"/>
</dbReference>
<evidence type="ECO:0000256" key="2">
    <source>
        <dbReference type="ARBA" id="ARBA00022448"/>
    </source>
</evidence>
<evidence type="ECO:0000256" key="7">
    <source>
        <dbReference type="ARBA" id="ARBA00023136"/>
    </source>
</evidence>
<feature type="transmembrane region" description="Helical" evidence="8">
    <location>
        <begin position="60"/>
        <end position="83"/>
    </location>
</feature>
<feature type="transmembrane region" description="Helical" evidence="8">
    <location>
        <begin position="357"/>
        <end position="376"/>
    </location>
</feature>
<feature type="transmembrane region" description="Helical" evidence="8">
    <location>
        <begin position="95"/>
        <end position="115"/>
    </location>
</feature>
<accession>A0A347ZVS7</accession>
<organism evidence="10 11">
    <name type="scientific">Pelolinea submarina</name>
    <dbReference type="NCBI Taxonomy" id="913107"/>
    <lineage>
        <taxon>Bacteria</taxon>
        <taxon>Bacillati</taxon>
        <taxon>Chloroflexota</taxon>
        <taxon>Anaerolineae</taxon>
        <taxon>Anaerolineales</taxon>
        <taxon>Anaerolineaceae</taxon>
        <taxon>Pelolinea</taxon>
    </lineage>
</organism>
<evidence type="ECO:0000256" key="8">
    <source>
        <dbReference type="RuleBase" id="RU363032"/>
    </source>
</evidence>
<dbReference type="SUPFAM" id="SSF161098">
    <property type="entry name" value="MetI-like"/>
    <property type="match status" value="2"/>
</dbReference>
<dbReference type="AlphaFoldDB" id="A0A347ZVS7"/>
<dbReference type="InterPro" id="IPR000515">
    <property type="entry name" value="MetI-like"/>
</dbReference>
<evidence type="ECO:0000256" key="4">
    <source>
        <dbReference type="ARBA" id="ARBA00022519"/>
    </source>
</evidence>
<proteinExistence type="inferred from homology"/>
<dbReference type="PANTHER" id="PTHR43357">
    <property type="entry name" value="INNER MEMBRANE ABC TRANSPORTER PERMEASE PROTEIN YDCV"/>
    <property type="match status" value="1"/>
</dbReference>
<comment type="caution">
    <text evidence="10">The sequence shown here is derived from an EMBL/GenBank/DDBJ whole genome shotgun (WGS) entry which is preliminary data.</text>
</comment>
<dbReference type="InterPro" id="IPR035906">
    <property type="entry name" value="MetI-like_sf"/>
</dbReference>
<keyword evidence="2 8" id="KW-0813">Transport</keyword>
<keyword evidence="4" id="KW-0997">Cell inner membrane</keyword>
<keyword evidence="3" id="KW-1003">Cell membrane</keyword>
<reference evidence="10 11" key="1">
    <citation type="submission" date="2018-08" db="EMBL/GenBank/DDBJ databases">
        <title>Genomic Encyclopedia of Type Strains, Phase IV (KMG-IV): sequencing the most valuable type-strain genomes for metagenomic binning, comparative biology and taxonomic classification.</title>
        <authorList>
            <person name="Goeker M."/>
        </authorList>
    </citation>
    <scope>NUCLEOTIDE SEQUENCE [LARGE SCALE GENOMIC DNA]</scope>
    <source>
        <strain evidence="10 11">DSM 23923</strain>
    </source>
</reference>
<dbReference type="PANTHER" id="PTHR43357:SF4">
    <property type="entry name" value="INNER MEMBRANE ABC TRANSPORTER PERMEASE PROTEIN YDCV"/>
    <property type="match status" value="1"/>
</dbReference>
<dbReference type="EMBL" id="QUMS01000003">
    <property type="protein sequence ID" value="REG07104.1"/>
    <property type="molecule type" value="Genomic_DNA"/>
</dbReference>
<comment type="similarity">
    <text evidence="8">Belongs to the binding-protein-dependent transport system permease family.</text>
</comment>
<keyword evidence="7 8" id="KW-0472">Membrane</keyword>
<dbReference type="CDD" id="cd06261">
    <property type="entry name" value="TM_PBP2"/>
    <property type="match status" value="2"/>
</dbReference>
<keyword evidence="5 8" id="KW-0812">Transmembrane</keyword>
<feature type="transmembrane region" description="Helical" evidence="8">
    <location>
        <begin position="243"/>
        <end position="266"/>
    </location>
</feature>
<sequence>MPSKRWNAGKLALWLLPLGFLLAFYFFPMGKIVVLALSKWRQNGLTGWDWGLVGRTAGFTFYQAALSTLLTLVLGMPAAFLFSRFQFRGKGFLRVASTLPFILPTVVVAAGFNALIGPHGWLNLGLMALFHLEQAPISIQNSLTAILLAHVFYNTSIVIRVVSTAWEGVDLRLENAARTLGASPARVFRSVTLPLLRPALISAFLLVFLFDFTSFGVILMMGGPQFSTLEVEIYIQTMQFLNLPLAGLLSLIQLVFCMGITALIIATGRSLSVPVMPRGNQENLRKPKKAVEKLFVLIMAFVLIFLLVLPLVALVGQAFFTSNDSGWHPTLQYFRQLFVNSRRSIFYVPPIIALRNSLLYALTASALALGLGMLLANAARGSRTLSRLLNWLVLLPLGTSAVTFGLGLYLAYGTGYGALRWYPLLIPLAHALIALPFVLNLIEPALNAIPANLKWAARTLGASQRVVWRRVELPIIWRSALTAFVYAYAISLGEFGATSFLTRPDIPTLPIAVYRYLTLPGALNYGQAMAMSVVLLAVCALSMFVVDRLQLPVWGDNQRKAQPDA</sequence>
<dbReference type="Proteomes" id="UP000256388">
    <property type="component" value="Unassembled WGS sequence"/>
</dbReference>
<dbReference type="RefSeq" id="WP_116225581.1">
    <property type="nucleotide sequence ID" value="NZ_AP018437.1"/>
</dbReference>